<dbReference type="InterPro" id="IPR032675">
    <property type="entry name" value="LRR_dom_sf"/>
</dbReference>
<evidence type="ECO:0000256" key="1">
    <source>
        <dbReference type="ARBA" id="ARBA00004167"/>
    </source>
</evidence>
<comment type="caution">
    <text evidence="10">The sequence shown here is derived from an EMBL/GenBank/DDBJ whole genome shotgun (WGS) entry which is preliminary data.</text>
</comment>
<evidence type="ECO:0000256" key="9">
    <source>
        <dbReference type="ARBA" id="ARBA00023180"/>
    </source>
</evidence>
<evidence type="ECO:0000256" key="3">
    <source>
        <dbReference type="ARBA" id="ARBA00022692"/>
    </source>
</evidence>
<keyword evidence="8" id="KW-0675">Receptor</keyword>
<evidence type="ECO:0000256" key="6">
    <source>
        <dbReference type="ARBA" id="ARBA00022989"/>
    </source>
</evidence>
<evidence type="ECO:0000256" key="5">
    <source>
        <dbReference type="ARBA" id="ARBA00022737"/>
    </source>
</evidence>
<evidence type="ECO:0008006" key="12">
    <source>
        <dbReference type="Google" id="ProtNLM"/>
    </source>
</evidence>
<dbReference type="Gene3D" id="3.80.10.10">
    <property type="entry name" value="Ribonuclease Inhibitor"/>
    <property type="match status" value="1"/>
</dbReference>
<evidence type="ECO:0000256" key="2">
    <source>
        <dbReference type="ARBA" id="ARBA00022614"/>
    </source>
</evidence>
<dbReference type="EMBL" id="JANAWD010000100">
    <property type="protein sequence ID" value="KAJ3487158.1"/>
    <property type="molecule type" value="Genomic_DNA"/>
</dbReference>
<name>A0AAD5V8C6_9APHY</name>
<reference evidence="10" key="1">
    <citation type="submission" date="2022-07" db="EMBL/GenBank/DDBJ databases">
        <title>Genome Sequence of Physisporinus lineatus.</title>
        <authorList>
            <person name="Buettner E."/>
        </authorList>
    </citation>
    <scope>NUCLEOTIDE SEQUENCE</scope>
    <source>
        <strain evidence="10">VT162</strain>
    </source>
</reference>
<keyword evidence="9" id="KW-0325">Glycoprotein</keyword>
<gene>
    <name evidence="10" type="ORF">NLI96_g3725</name>
</gene>
<dbReference type="Proteomes" id="UP001212997">
    <property type="component" value="Unassembled WGS sequence"/>
</dbReference>
<proteinExistence type="predicted"/>
<dbReference type="InterPro" id="IPR001611">
    <property type="entry name" value="Leu-rich_rpt"/>
</dbReference>
<dbReference type="Pfam" id="PF00560">
    <property type="entry name" value="LRR_1"/>
    <property type="match status" value="1"/>
</dbReference>
<evidence type="ECO:0000256" key="4">
    <source>
        <dbReference type="ARBA" id="ARBA00022729"/>
    </source>
</evidence>
<comment type="subcellular location">
    <subcellularLocation>
        <location evidence="1">Membrane</location>
        <topology evidence="1">Single-pass membrane protein</topology>
    </subcellularLocation>
</comment>
<evidence type="ECO:0000256" key="7">
    <source>
        <dbReference type="ARBA" id="ARBA00023136"/>
    </source>
</evidence>
<evidence type="ECO:0000313" key="11">
    <source>
        <dbReference type="Proteomes" id="UP001212997"/>
    </source>
</evidence>
<sequence>MVRVTSRMEAGLMTALTFPGVPLTIPNEFGALNGLQSLRIIGNSATPAGSLPGSFTSLTSLTLLHLESTSITALPDNLFSSLSKLTTLELVKNSQMGNTLPSSLETLKLQNLVVNSQSLTNPLSSISASSSLESSLKLLDLSSTNLSGVIPPSISSLSSLLELHLDSNSLSLPLPPNFPPTLEILSLANNTGLTGPVSGSFCSLEKLQSCDMKGTGLSAAGGCSVCQFTSASS</sequence>
<keyword evidence="6" id="KW-1133">Transmembrane helix</keyword>
<keyword evidence="5" id="KW-0677">Repeat</keyword>
<accession>A0AAD5V8C6</accession>
<evidence type="ECO:0000313" key="10">
    <source>
        <dbReference type="EMBL" id="KAJ3487158.1"/>
    </source>
</evidence>
<dbReference type="PANTHER" id="PTHR27000:SF787">
    <property type="entry name" value="RECEPTOR-LIKE PROTEIN 39"/>
    <property type="match status" value="1"/>
</dbReference>
<keyword evidence="7" id="KW-0472">Membrane</keyword>
<evidence type="ECO:0000256" key="8">
    <source>
        <dbReference type="ARBA" id="ARBA00023170"/>
    </source>
</evidence>
<keyword evidence="4" id="KW-0732">Signal</keyword>
<dbReference type="AlphaFoldDB" id="A0AAD5V8C6"/>
<keyword evidence="2" id="KW-0433">Leucine-rich repeat</keyword>
<keyword evidence="3" id="KW-0812">Transmembrane</keyword>
<protein>
    <recommendedName>
        <fullName evidence="12">L domain-like protein</fullName>
    </recommendedName>
</protein>
<organism evidence="10 11">
    <name type="scientific">Meripilus lineatus</name>
    <dbReference type="NCBI Taxonomy" id="2056292"/>
    <lineage>
        <taxon>Eukaryota</taxon>
        <taxon>Fungi</taxon>
        <taxon>Dikarya</taxon>
        <taxon>Basidiomycota</taxon>
        <taxon>Agaricomycotina</taxon>
        <taxon>Agaricomycetes</taxon>
        <taxon>Polyporales</taxon>
        <taxon>Meripilaceae</taxon>
        <taxon>Meripilus</taxon>
    </lineage>
</organism>
<dbReference type="PANTHER" id="PTHR27000">
    <property type="entry name" value="LEUCINE-RICH REPEAT RECEPTOR-LIKE PROTEIN KINASE FAMILY PROTEIN-RELATED"/>
    <property type="match status" value="1"/>
</dbReference>
<dbReference type="SUPFAM" id="SSF52058">
    <property type="entry name" value="L domain-like"/>
    <property type="match status" value="1"/>
</dbReference>
<dbReference type="GO" id="GO:0016020">
    <property type="term" value="C:membrane"/>
    <property type="evidence" value="ECO:0007669"/>
    <property type="project" value="UniProtKB-SubCell"/>
</dbReference>
<keyword evidence="11" id="KW-1185">Reference proteome</keyword>